<keyword evidence="1" id="KW-0812">Transmembrane</keyword>
<organism evidence="3 4">
    <name type="scientific">Pseudogemmobacter lacusdianii</name>
    <dbReference type="NCBI Taxonomy" id="3069608"/>
    <lineage>
        <taxon>Bacteria</taxon>
        <taxon>Pseudomonadati</taxon>
        <taxon>Pseudomonadota</taxon>
        <taxon>Alphaproteobacteria</taxon>
        <taxon>Rhodobacterales</taxon>
        <taxon>Paracoccaceae</taxon>
        <taxon>Pseudogemmobacter</taxon>
    </lineage>
</organism>
<feature type="transmembrane region" description="Helical" evidence="1">
    <location>
        <begin position="219"/>
        <end position="240"/>
    </location>
</feature>
<keyword evidence="1" id="KW-1133">Transmembrane helix</keyword>
<reference evidence="3 4" key="1">
    <citation type="submission" date="2023-08" db="EMBL/GenBank/DDBJ databases">
        <title>Characterization of two Paracoccaceae strains isolated from Phycosphere and proposal of Xinfangfangia lacusdiani sp. nov.</title>
        <authorList>
            <person name="Deng Y."/>
            <person name="Zhang Y.Q."/>
        </authorList>
    </citation>
    <scope>NUCLEOTIDE SEQUENCE [LARGE SCALE GENOMIC DNA]</scope>
    <source>
        <strain evidence="3 4">CPCC 101601</strain>
    </source>
</reference>
<feature type="transmembrane region" description="Helical" evidence="1">
    <location>
        <begin position="137"/>
        <end position="155"/>
    </location>
</feature>
<protein>
    <submittedName>
        <fullName evidence="3">DMT family transporter</fullName>
    </submittedName>
</protein>
<dbReference type="PANTHER" id="PTHR22911">
    <property type="entry name" value="ACYL-MALONYL CONDENSING ENZYME-RELATED"/>
    <property type="match status" value="1"/>
</dbReference>
<dbReference type="Proteomes" id="UP001239680">
    <property type="component" value="Unassembled WGS sequence"/>
</dbReference>
<feature type="transmembrane region" description="Helical" evidence="1">
    <location>
        <begin position="161"/>
        <end position="178"/>
    </location>
</feature>
<feature type="transmembrane region" description="Helical" evidence="1">
    <location>
        <begin position="273"/>
        <end position="291"/>
    </location>
</feature>
<dbReference type="SUPFAM" id="SSF103481">
    <property type="entry name" value="Multidrug resistance efflux transporter EmrE"/>
    <property type="match status" value="2"/>
</dbReference>
<proteinExistence type="predicted"/>
<dbReference type="Pfam" id="PF00892">
    <property type="entry name" value="EamA"/>
    <property type="match status" value="2"/>
</dbReference>
<accession>A0ABU0VZ36</accession>
<dbReference type="EMBL" id="JAVDBT010000010">
    <property type="protein sequence ID" value="MDQ2067009.1"/>
    <property type="molecule type" value="Genomic_DNA"/>
</dbReference>
<comment type="caution">
    <text evidence="3">The sequence shown here is derived from an EMBL/GenBank/DDBJ whole genome shotgun (WGS) entry which is preliminary data.</text>
</comment>
<evidence type="ECO:0000313" key="4">
    <source>
        <dbReference type="Proteomes" id="UP001239680"/>
    </source>
</evidence>
<feature type="transmembrane region" description="Helical" evidence="1">
    <location>
        <begin position="190"/>
        <end position="213"/>
    </location>
</feature>
<gene>
    <name evidence="3" type="ORF">Q9295_11530</name>
</gene>
<feature type="transmembrane region" description="Helical" evidence="1">
    <location>
        <begin position="39"/>
        <end position="67"/>
    </location>
</feature>
<evidence type="ECO:0000256" key="1">
    <source>
        <dbReference type="SAM" id="Phobius"/>
    </source>
</evidence>
<dbReference type="InterPro" id="IPR037185">
    <property type="entry name" value="EmrE-like"/>
</dbReference>
<dbReference type="InterPro" id="IPR000620">
    <property type="entry name" value="EamA_dom"/>
</dbReference>
<feature type="transmembrane region" description="Helical" evidence="1">
    <location>
        <begin position="88"/>
        <end position="104"/>
    </location>
</feature>
<dbReference type="RefSeq" id="WP_306680724.1">
    <property type="nucleotide sequence ID" value="NZ_JAVDBT010000010.1"/>
</dbReference>
<name>A0ABU0VZ36_9RHOB</name>
<sequence>MSSSAASSLVTPTLKPLLGIGLMTAAMMVLPGIDVLAKFLGAAGLPILVVVWARALFGTILVVPLVVRSAGLAGLRPQNLRYHIARAFLLYSSTWLFFSALKYLPIADAMAIFFINPLIVTLLAALVLRERVGPKRWAAVAVGFIGTLIIIRPGMVEMNQGTLLALAAGVSVGSYFVMTHARAGRDDANVLTFHTSLIGTLAMTAMLPMAWQMPDATQWLMLIALGLIATTGHLLITFAYKQAEASLLAPLAFVEIIMAVFFGWWFFAELPDRWTILGVAILISSAIYISLRTRKVAKAQAQG</sequence>
<evidence type="ECO:0000259" key="2">
    <source>
        <dbReference type="Pfam" id="PF00892"/>
    </source>
</evidence>
<feature type="transmembrane region" description="Helical" evidence="1">
    <location>
        <begin position="110"/>
        <end position="128"/>
    </location>
</feature>
<feature type="transmembrane region" description="Helical" evidence="1">
    <location>
        <begin position="247"/>
        <end position="267"/>
    </location>
</feature>
<feature type="transmembrane region" description="Helical" evidence="1">
    <location>
        <begin position="12"/>
        <end position="33"/>
    </location>
</feature>
<keyword evidence="4" id="KW-1185">Reference proteome</keyword>
<evidence type="ECO:0000313" key="3">
    <source>
        <dbReference type="EMBL" id="MDQ2067009.1"/>
    </source>
</evidence>
<feature type="domain" description="EamA" evidence="2">
    <location>
        <begin position="161"/>
        <end position="290"/>
    </location>
</feature>
<dbReference type="PANTHER" id="PTHR22911:SF103">
    <property type="entry name" value="BLR2811 PROTEIN"/>
    <property type="match status" value="1"/>
</dbReference>
<feature type="domain" description="EamA" evidence="2">
    <location>
        <begin position="18"/>
        <end position="151"/>
    </location>
</feature>
<dbReference type="Gene3D" id="1.10.3730.20">
    <property type="match status" value="2"/>
</dbReference>
<keyword evidence="1" id="KW-0472">Membrane</keyword>